<dbReference type="InterPro" id="IPR036249">
    <property type="entry name" value="Thioredoxin-like_sf"/>
</dbReference>
<dbReference type="EMBL" id="SAYW01000002">
    <property type="protein sequence ID" value="RWU08148.1"/>
    <property type="molecule type" value="Genomic_DNA"/>
</dbReference>
<dbReference type="OrthoDB" id="662072at2"/>
<keyword evidence="2" id="KW-1185">Reference proteome</keyword>
<protein>
    <recommendedName>
        <fullName evidence="3">Redoxin domain-containing protein</fullName>
    </recommendedName>
</protein>
<accession>A0A443YW39</accession>
<organism evidence="1 2">
    <name type="scientific">Pedobacter chitinilyticus</name>
    <dbReference type="NCBI Taxonomy" id="2233776"/>
    <lineage>
        <taxon>Bacteria</taxon>
        <taxon>Pseudomonadati</taxon>
        <taxon>Bacteroidota</taxon>
        <taxon>Sphingobacteriia</taxon>
        <taxon>Sphingobacteriales</taxon>
        <taxon>Sphingobacteriaceae</taxon>
        <taxon>Pedobacter</taxon>
    </lineage>
</organism>
<proteinExistence type="predicted"/>
<reference evidence="1 2" key="1">
    <citation type="submission" date="2018-06" db="EMBL/GenBank/DDBJ databases">
        <title>Pedobacter endophyticus sp. nov., an endophytic bacterium isolated from a leaf of Triticum aestivum.</title>
        <authorList>
            <person name="Zhang L."/>
        </authorList>
    </citation>
    <scope>NUCLEOTIDE SEQUENCE [LARGE SCALE GENOMIC DNA]</scope>
    <source>
        <strain evidence="1 2">CM134L-2</strain>
    </source>
</reference>
<sequence>MKNHCFGLIVALALLFFYGSCREDRLARMPNFNLMLSDSSTISTSQLPRDVPYLFVLFDADCLGCQQETDTLLLHIDKLRRTNIVFLTIHGLKSVDIFRRHYHMERYPNIMLAYDYQMYFPRHFHSATTPLLAIYDRDRNLRGVFEGQANTTKLLGTIEEID</sequence>
<gene>
    <name evidence="1" type="ORF">DPV69_07140</name>
</gene>
<dbReference type="Gene3D" id="3.40.30.10">
    <property type="entry name" value="Glutaredoxin"/>
    <property type="match status" value="1"/>
</dbReference>
<evidence type="ECO:0000313" key="2">
    <source>
        <dbReference type="Proteomes" id="UP000284120"/>
    </source>
</evidence>
<dbReference type="SUPFAM" id="SSF52833">
    <property type="entry name" value="Thioredoxin-like"/>
    <property type="match status" value="1"/>
</dbReference>
<dbReference type="RefSeq" id="WP_113646673.1">
    <property type="nucleotide sequence ID" value="NZ_QMHN01000002.1"/>
</dbReference>
<evidence type="ECO:0000313" key="1">
    <source>
        <dbReference type="EMBL" id="RWU08148.1"/>
    </source>
</evidence>
<dbReference type="AlphaFoldDB" id="A0A443YW39"/>
<evidence type="ECO:0008006" key="3">
    <source>
        <dbReference type="Google" id="ProtNLM"/>
    </source>
</evidence>
<comment type="caution">
    <text evidence="1">The sequence shown here is derived from an EMBL/GenBank/DDBJ whole genome shotgun (WGS) entry which is preliminary data.</text>
</comment>
<name>A0A443YW39_9SPHI</name>
<dbReference type="Proteomes" id="UP000284120">
    <property type="component" value="Unassembled WGS sequence"/>
</dbReference>